<name>A0AAV4WWG3_CAEEX</name>
<gene>
    <name evidence="1" type="ORF">CEXT_27261</name>
</gene>
<protein>
    <submittedName>
        <fullName evidence="1">Uncharacterized protein</fullName>
    </submittedName>
</protein>
<dbReference type="EMBL" id="BPLR01016707">
    <property type="protein sequence ID" value="GIY85878.1"/>
    <property type="molecule type" value="Genomic_DNA"/>
</dbReference>
<organism evidence="1 2">
    <name type="scientific">Caerostris extrusa</name>
    <name type="common">Bark spider</name>
    <name type="synonym">Caerostris bankana</name>
    <dbReference type="NCBI Taxonomy" id="172846"/>
    <lineage>
        <taxon>Eukaryota</taxon>
        <taxon>Metazoa</taxon>
        <taxon>Ecdysozoa</taxon>
        <taxon>Arthropoda</taxon>
        <taxon>Chelicerata</taxon>
        <taxon>Arachnida</taxon>
        <taxon>Araneae</taxon>
        <taxon>Araneomorphae</taxon>
        <taxon>Entelegynae</taxon>
        <taxon>Araneoidea</taxon>
        <taxon>Araneidae</taxon>
        <taxon>Caerostris</taxon>
    </lineage>
</organism>
<accession>A0AAV4WWG3</accession>
<evidence type="ECO:0000313" key="1">
    <source>
        <dbReference type="EMBL" id="GIY85878.1"/>
    </source>
</evidence>
<reference evidence="1 2" key="1">
    <citation type="submission" date="2021-06" db="EMBL/GenBank/DDBJ databases">
        <title>Caerostris extrusa draft genome.</title>
        <authorList>
            <person name="Kono N."/>
            <person name="Arakawa K."/>
        </authorList>
    </citation>
    <scope>NUCLEOTIDE SEQUENCE [LARGE SCALE GENOMIC DNA]</scope>
</reference>
<evidence type="ECO:0000313" key="2">
    <source>
        <dbReference type="Proteomes" id="UP001054945"/>
    </source>
</evidence>
<comment type="caution">
    <text evidence="1">The sequence shown here is derived from an EMBL/GenBank/DDBJ whole genome shotgun (WGS) entry which is preliminary data.</text>
</comment>
<proteinExistence type="predicted"/>
<dbReference type="Proteomes" id="UP001054945">
    <property type="component" value="Unassembled WGS sequence"/>
</dbReference>
<sequence length="91" mass="10787">MGQGTNVAFPGIVHFVAIKFPRWHGEKEWNFMRWILADVYRSGAFWEKDWNFMRGILATFIVRLHYKRLRQMHLFGLAKNLQGHFKAHGGI</sequence>
<keyword evidence="2" id="KW-1185">Reference proteome</keyword>
<dbReference type="AlphaFoldDB" id="A0AAV4WWG3"/>